<comment type="caution">
    <text evidence="1">The sequence shown here is derived from an EMBL/GenBank/DDBJ whole genome shotgun (WGS) entry which is preliminary data.</text>
</comment>
<proteinExistence type="predicted"/>
<dbReference type="Proteomes" id="UP000634136">
    <property type="component" value="Unassembled WGS sequence"/>
</dbReference>
<keyword evidence="2" id="KW-1185">Reference proteome</keyword>
<name>A0A834WTZ6_9FABA</name>
<sequence length="57" mass="6656">MANTGDESNGHRFPRNSDIILIALRQQIERMNVVVGDIRDRLDRQDKRIANLQENRP</sequence>
<reference evidence="1" key="1">
    <citation type="submission" date="2020-09" db="EMBL/GenBank/DDBJ databases">
        <title>Genome-Enabled Discovery of Anthraquinone Biosynthesis in Senna tora.</title>
        <authorList>
            <person name="Kang S.-H."/>
            <person name="Pandey R.P."/>
            <person name="Lee C.-M."/>
            <person name="Sim J.-S."/>
            <person name="Jeong J.-T."/>
            <person name="Choi B.-S."/>
            <person name="Jung M."/>
            <person name="Ginzburg D."/>
            <person name="Zhao K."/>
            <person name="Won S.Y."/>
            <person name="Oh T.-J."/>
            <person name="Yu Y."/>
            <person name="Kim N.-H."/>
            <person name="Lee O.R."/>
            <person name="Lee T.-H."/>
            <person name="Bashyal P."/>
            <person name="Kim T.-S."/>
            <person name="Lee W.-H."/>
            <person name="Kawkins C."/>
            <person name="Kim C.-K."/>
            <person name="Kim J.S."/>
            <person name="Ahn B.O."/>
            <person name="Rhee S.Y."/>
            <person name="Sohng J.K."/>
        </authorList>
    </citation>
    <scope>NUCLEOTIDE SEQUENCE</scope>
    <source>
        <tissue evidence="1">Leaf</tissue>
    </source>
</reference>
<dbReference type="EMBL" id="JAAIUW010000005">
    <property type="protein sequence ID" value="KAF7832386.1"/>
    <property type="molecule type" value="Genomic_DNA"/>
</dbReference>
<evidence type="ECO:0000313" key="1">
    <source>
        <dbReference type="EMBL" id="KAF7832386.1"/>
    </source>
</evidence>
<gene>
    <name evidence="1" type="ORF">G2W53_014719</name>
</gene>
<organism evidence="1 2">
    <name type="scientific">Senna tora</name>
    <dbReference type="NCBI Taxonomy" id="362788"/>
    <lineage>
        <taxon>Eukaryota</taxon>
        <taxon>Viridiplantae</taxon>
        <taxon>Streptophyta</taxon>
        <taxon>Embryophyta</taxon>
        <taxon>Tracheophyta</taxon>
        <taxon>Spermatophyta</taxon>
        <taxon>Magnoliopsida</taxon>
        <taxon>eudicotyledons</taxon>
        <taxon>Gunneridae</taxon>
        <taxon>Pentapetalae</taxon>
        <taxon>rosids</taxon>
        <taxon>fabids</taxon>
        <taxon>Fabales</taxon>
        <taxon>Fabaceae</taxon>
        <taxon>Caesalpinioideae</taxon>
        <taxon>Cassia clade</taxon>
        <taxon>Senna</taxon>
    </lineage>
</organism>
<evidence type="ECO:0000313" key="2">
    <source>
        <dbReference type="Proteomes" id="UP000634136"/>
    </source>
</evidence>
<accession>A0A834WTZ6</accession>
<protein>
    <submittedName>
        <fullName evidence="1">Transposon Ty3-I Gag-Pol polyprotein</fullName>
    </submittedName>
</protein>
<dbReference type="AlphaFoldDB" id="A0A834WTZ6"/>